<evidence type="ECO:0000313" key="2">
    <source>
        <dbReference type="EMBL" id="TWI88849.1"/>
    </source>
</evidence>
<name>A0A562T5N2_CHIJA</name>
<comment type="caution">
    <text evidence="2">The sequence shown here is derived from an EMBL/GenBank/DDBJ whole genome shotgun (WGS) entry which is preliminary data.</text>
</comment>
<organism evidence="2 3">
    <name type="scientific">Chitinophaga japonensis</name>
    <name type="common">Flexibacter japonensis</name>
    <dbReference type="NCBI Taxonomy" id="104662"/>
    <lineage>
        <taxon>Bacteria</taxon>
        <taxon>Pseudomonadati</taxon>
        <taxon>Bacteroidota</taxon>
        <taxon>Chitinophagia</taxon>
        <taxon>Chitinophagales</taxon>
        <taxon>Chitinophagaceae</taxon>
        <taxon>Chitinophaga</taxon>
    </lineage>
</organism>
<dbReference type="EMBL" id="VLLG01000003">
    <property type="protein sequence ID" value="TWI88849.1"/>
    <property type="molecule type" value="Genomic_DNA"/>
</dbReference>
<dbReference type="Pfam" id="PF00117">
    <property type="entry name" value="GATase"/>
    <property type="match status" value="1"/>
</dbReference>
<proteinExistence type="predicted"/>
<gene>
    <name evidence="2" type="ORF">LX66_2936</name>
</gene>
<keyword evidence="2" id="KW-0808">Transferase</keyword>
<dbReference type="InterPro" id="IPR017926">
    <property type="entry name" value="GATASE"/>
</dbReference>
<evidence type="ECO:0000259" key="1">
    <source>
        <dbReference type="Pfam" id="PF00117"/>
    </source>
</evidence>
<sequence>MMQKIHISYLCTMKQAIKQHWKVAVLDMYEGVPNEGMRCIREILRNYGAAHGLQLEVQEYEVRQQQLVPDLSYDIYLSTGGPGSPLESEGSRWEEAYFGFVQALLEWNEREAAKKPMLFICHSFQLMCRYFGLGTVCERKSPAFGVFPVHRTGEGQAEDTFRYLPDPFYIVDSRQWQVIAPQPERLEALGAEVLAIEKERPHVPLERAVMAIRFNEHFLGAQFHPEADAAGMHKYLQQEEKKHHVISRYGEEKYTSILEQLADPEKIMLTHQQFIPTFLDDVIFGS</sequence>
<keyword evidence="3" id="KW-1185">Reference proteome</keyword>
<dbReference type="SUPFAM" id="SSF52317">
    <property type="entry name" value="Class I glutamine amidotransferase-like"/>
    <property type="match status" value="1"/>
</dbReference>
<dbReference type="GO" id="GO:0005829">
    <property type="term" value="C:cytosol"/>
    <property type="evidence" value="ECO:0007669"/>
    <property type="project" value="TreeGrafter"/>
</dbReference>
<accession>A0A562T5N2</accession>
<dbReference type="GO" id="GO:0016740">
    <property type="term" value="F:transferase activity"/>
    <property type="evidence" value="ECO:0007669"/>
    <property type="project" value="UniProtKB-KW"/>
</dbReference>
<dbReference type="PANTHER" id="PTHR42695:SF5">
    <property type="entry name" value="GLUTAMINE AMIDOTRANSFERASE YLR126C-RELATED"/>
    <property type="match status" value="1"/>
</dbReference>
<keyword evidence="2" id="KW-0315">Glutamine amidotransferase</keyword>
<dbReference type="PROSITE" id="PS51273">
    <property type="entry name" value="GATASE_TYPE_1"/>
    <property type="match status" value="1"/>
</dbReference>
<dbReference type="AlphaFoldDB" id="A0A562T5N2"/>
<reference evidence="2 3" key="1">
    <citation type="journal article" date="2013" name="Stand. Genomic Sci.">
        <title>Genomic Encyclopedia of Type Strains, Phase I: The one thousand microbial genomes (KMG-I) project.</title>
        <authorList>
            <person name="Kyrpides N.C."/>
            <person name="Woyke T."/>
            <person name="Eisen J.A."/>
            <person name="Garrity G."/>
            <person name="Lilburn T.G."/>
            <person name="Beck B.J."/>
            <person name="Whitman W.B."/>
            <person name="Hugenholtz P."/>
            <person name="Klenk H.P."/>
        </authorList>
    </citation>
    <scope>NUCLEOTIDE SEQUENCE [LARGE SCALE GENOMIC DNA]</scope>
    <source>
        <strain evidence="2 3">DSM 13484</strain>
    </source>
</reference>
<dbReference type="InterPro" id="IPR029062">
    <property type="entry name" value="Class_I_gatase-like"/>
</dbReference>
<dbReference type="Proteomes" id="UP000316778">
    <property type="component" value="Unassembled WGS sequence"/>
</dbReference>
<protein>
    <submittedName>
        <fullName evidence="2">GMP synthase-like glutamine amidotransferase</fullName>
    </submittedName>
</protein>
<evidence type="ECO:0000313" key="3">
    <source>
        <dbReference type="Proteomes" id="UP000316778"/>
    </source>
</evidence>
<dbReference type="InterPro" id="IPR044992">
    <property type="entry name" value="ChyE-like"/>
</dbReference>
<feature type="domain" description="Glutamine amidotransferase" evidence="1">
    <location>
        <begin position="41"/>
        <end position="232"/>
    </location>
</feature>
<dbReference type="Gene3D" id="3.40.50.880">
    <property type="match status" value="1"/>
</dbReference>
<dbReference type="PANTHER" id="PTHR42695">
    <property type="entry name" value="GLUTAMINE AMIDOTRANSFERASE YLR126C-RELATED"/>
    <property type="match status" value="1"/>
</dbReference>